<accession>A0A914V0S4</accession>
<feature type="transmembrane region" description="Helical" evidence="2">
    <location>
        <begin position="15"/>
        <end position="35"/>
    </location>
</feature>
<keyword evidence="2" id="KW-0472">Membrane</keyword>
<reference evidence="4" key="1">
    <citation type="submission" date="2022-11" db="UniProtKB">
        <authorList>
            <consortium name="WormBaseParasite"/>
        </authorList>
    </citation>
    <scope>IDENTIFICATION</scope>
</reference>
<dbReference type="WBParaSite" id="PSAMB.scaffold1427size31646.g12958.t1">
    <property type="protein sequence ID" value="PSAMB.scaffold1427size31646.g12958.t1"/>
    <property type="gene ID" value="PSAMB.scaffold1427size31646.g12958"/>
</dbReference>
<keyword evidence="2" id="KW-0812">Transmembrane</keyword>
<sequence length="93" mass="10616">MCRRTVLPGGINVDFSYVCGVVLLITWLVLTIYLIKDYFCDCFNRLFPTNRIVRKFSHSSSHRCAENDRPSSASDKSSIKPGLIIPTISIERY</sequence>
<keyword evidence="2" id="KW-1133">Transmembrane helix</keyword>
<evidence type="ECO:0000256" key="2">
    <source>
        <dbReference type="SAM" id="Phobius"/>
    </source>
</evidence>
<dbReference type="AlphaFoldDB" id="A0A914V0S4"/>
<dbReference type="Proteomes" id="UP000887566">
    <property type="component" value="Unplaced"/>
</dbReference>
<evidence type="ECO:0000313" key="3">
    <source>
        <dbReference type="Proteomes" id="UP000887566"/>
    </source>
</evidence>
<name>A0A914V0S4_9BILA</name>
<organism evidence="3 4">
    <name type="scientific">Plectus sambesii</name>
    <dbReference type="NCBI Taxonomy" id="2011161"/>
    <lineage>
        <taxon>Eukaryota</taxon>
        <taxon>Metazoa</taxon>
        <taxon>Ecdysozoa</taxon>
        <taxon>Nematoda</taxon>
        <taxon>Chromadorea</taxon>
        <taxon>Plectida</taxon>
        <taxon>Plectina</taxon>
        <taxon>Plectoidea</taxon>
        <taxon>Plectidae</taxon>
        <taxon>Plectus</taxon>
    </lineage>
</organism>
<protein>
    <submittedName>
        <fullName evidence="4">ATP synthase F0 subunit 8</fullName>
    </submittedName>
</protein>
<proteinExistence type="predicted"/>
<feature type="region of interest" description="Disordered" evidence="1">
    <location>
        <begin position="60"/>
        <end position="80"/>
    </location>
</feature>
<keyword evidence="3" id="KW-1185">Reference proteome</keyword>
<evidence type="ECO:0000313" key="4">
    <source>
        <dbReference type="WBParaSite" id="PSAMB.scaffold1427size31646.g12958.t1"/>
    </source>
</evidence>
<evidence type="ECO:0000256" key="1">
    <source>
        <dbReference type="SAM" id="MobiDB-lite"/>
    </source>
</evidence>